<dbReference type="InterPro" id="IPR007314">
    <property type="entry name" value="Cofac_haem-bd_dom"/>
</dbReference>
<dbReference type="Pfam" id="PF04187">
    <property type="entry name" value="Cofac_haem_bdg"/>
    <property type="match status" value="1"/>
</dbReference>
<reference evidence="3" key="1">
    <citation type="submission" date="2017-08" db="EMBL/GenBank/DDBJ databases">
        <title>A dynamic microbial community with high functional redundancy inhabits the cold, oxic subseafloor aquifer.</title>
        <authorList>
            <person name="Tully B.J."/>
            <person name="Wheat C.G."/>
            <person name="Glazer B.T."/>
            <person name="Huber J.A."/>
        </authorList>
    </citation>
    <scope>NUCLEOTIDE SEQUENCE [LARGE SCALE GENOMIC DNA]</scope>
</reference>
<dbReference type="Gene3D" id="3.40.50.11550">
    <property type="match status" value="1"/>
</dbReference>
<evidence type="ECO:0000313" key="3">
    <source>
        <dbReference type="Proteomes" id="UP000218172"/>
    </source>
</evidence>
<evidence type="ECO:0000313" key="2">
    <source>
        <dbReference type="EMBL" id="PCH59799.1"/>
    </source>
</evidence>
<dbReference type="CDD" id="cd14727">
    <property type="entry name" value="ChanN-like"/>
    <property type="match status" value="1"/>
</dbReference>
<organism evidence="2 3">
    <name type="scientific">SAR86 cluster bacterium</name>
    <dbReference type="NCBI Taxonomy" id="2030880"/>
    <lineage>
        <taxon>Bacteria</taxon>
        <taxon>Pseudomonadati</taxon>
        <taxon>Pseudomonadota</taxon>
        <taxon>Gammaproteobacteria</taxon>
        <taxon>SAR86 cluster</taxon>
    </lineage>
</organism>
<dbReference type="EMBL" id="NVQR01000108">
    <property type="protein sequence ID" value="PCH59799.1"/>
    <property type="molecule type" value="Genomic_DNA"/>
</dbReference>
<gene>
    <name evidence="2" type="ORF">COC19_06710</name>
</gene>
<dbReference type="InterPro" id="IPR016773">
    <property type="entry name" value="Fe3_uptake_reg_CjrA_prd"/>
</dbReference>
<dbReference type="Gene3D" id="1.10.8.760">
    <property type="entry name" value="Haem-binding uptake, Tiki superfamily, ChaN, domain 2"/>
    <property type="match status" value="1"/>
</dbReference>
<feature type="domain" description="Haem-binding uptake Tiki superfamily ChaN" evidence="1">
    <location>
        <begin position="92"/>
        <end position="295"/>
    </location>
</feature>
<dbReference type="SUPFAM" id="SSF159501">
    <property type="entry name" value="EreA/ChaN-like"/>
    <property type="match status" value="1"/>
</dbReference>
<sequence>MKPMPNGRLWVVQIKFSQMQFTEIKSKAITYICLGFSSLSLLLMSPAVIAQPHASQTSSSPKWQSSLLLDHSLVGKVWHSASQTFITEAQLFDALGQSQYLLLGEKHDNPDHHLLQGKVLQYLIEENKIGRVAFEMMESDKQSLLDNIDLGEITSEALLKTYLSWDDEGWDWPFYGPLINASLQAGLKVTAANITSAEMMRVYQQPQDEAVARVLDESVIAQLNLDIDESHCQLLPESQFPAMVRVQQSRDYQMAEALLGANSGSKDLEPQGAGLGLLIAGNYHIRQDLAVPNYLLARDARLERDQILSLALMEVSAEATQPEDYQQRFNDVTAFDYIWFTPAISNQDYCASLQ</sequence>
<accession>A0A2A4MHW9</accession>
<protein>
    <recommendedName>
        <fullName evidence="1">Haem-binding uptake Tiki superfamily ChaN domain-containing protein</fullName>
    </recommendedName>
</protein>
<proteinExistence type="predicted"/>
<dbReference type="Proteomes" id="UP000218172">
    <property type="component" value="Unassembled WGS sequence"/>
</dbReference>
<dbReference type="PIRSF" id="PIRSF020419">
    <property type="entry name" value="Fe_uptake_reg_CjrA_prd"/>
    <property type="match status" value="1"/>
</dbReference>
<dbReference type="AlphaFoldDB" id="A0A2A4MHW9"/>
<name>A0A2A4MHW9_9GAMM</name>
<evidence type="ECO:0000259" key="1">
    <source>
        <dbReference type="Pfam" id="PF04187"/>
    </source>
</evidence>
<comment type="caution">
    <text evidence="2">The sequence shown here is derived from an EMBL/GenBank/DDBJ whole genome shotgun (WGS) entry which is preliminary data.</text>
</comment>